<dbReference type="PRINTS" id="PR00952">
    <property type="entry name" value="TYPE3IMQPROT"/>
</dbReference>
<sequence>MSDTSFVGYLFSFMLDAAILAGVPLAVATLVGLIVSIFQAVTQIQDQSLSQTVKIAAIGAVLLAFGGVLVAPLMTDTQVLFDSFSATRR</sequence>
<evidence type="ECO:0000256" key="6">
    <source>
        <dbReference type="ARBA" id="ARBA00023136"/>
    </source>
</evidence>
<evidence type="ECO:0000256" key="5">
    <source>
        <dbReference type="ARBA" id="ARBA00022989"/>
    </source>
</evidence>
<protein>
    <submittedName>
        <fullName evidence="8">Flagellar biosynthetic protein FliQ</fullName>
    </submittedName>
</protein>
<evidence type="ECO:0000256" key="7">
    <source>
        <dbReference type="SAM" id="Phobius"/>
    </source>
</evidence>
<evidence type="ECO:0000313" key="8">
    <source>
        <dbReference type="EMBL" id="GGG84109.1"/>
    </source>
</evidence>
<comment type="caution">
    <text evidence="8">The sequence shown here is derived from an EMBL/GenBank/DDBJ whole genome shotgun (WGS) entry which is preliminary data.</text>
</comment>
<comment type="subcellular location">
    <subcellularLocation>
        <location evidence="1">Cell membrane</location>
        <topology evidence="1">Multi-pass membrane protein</topology>
    </subcellularLocation>
</comment>
<dbReference type="InterPro" id="IPR002191">
    <property type="entry name" value="Bac_export_3"/>
</dbReference>
<dbReference type="GO" id="GO:0009306">
    <property type="term" value="P:protein secretion"/>
    <property type="evidence" value="ECO:0007669"/>
    <property type="project" value="InterPro"/>
</dbReference>
<keyword evidence="8" id="KW-0966">Cell projection</keyword>
<dbReference type="GO" id="GO:0005886">
    <property type="term" value="C:plasma membrane"/>
    <property type="evidence" value="ECO:0007669"/>
    <property type="project" value="UniProtKB-SubCell"/>
</dbReference>
<evidence type="ECO:0000313" key="9">
    <source>
        <dbReference type="Proteomes" id="UP000617145"/>
    </source>
</evidence>
<dbReference type="RefSeq" id="WP_188791839.1">
    <property type="nucleotide sequence ID" value="NZ_BMJV01000009.1"/>
</dbReference>
<name>A0A8J2ZN85_9RHOB</name>
<keyword evidence="8" id="KW-0282">Flagellum</keyword>
<evidence type="ECO:0000256" key="4">
    <source>
        <dbReference type="ARBA" id="ARBA00022692"/>
    </source>
</evidence>
<evidence type="ECO:0000256" key="1">
    <source>
        <dbReference type="ARBA" id="ARBA00004651"/>
    </source>
</evidence>
<evidence type="ECO:0000256" key="2">
    <source>
        <dbReference type="ARBA" id="ARBA00006156"/>
    </source>
</evidence>
<dbReference type="Proteomes" id="UP000617145">
    <property type="component" value="Unassembled WGS sequence"/>
</dbReference>
<dbReference type="Pfam" id="PF01313">
    <property type="entry name" value="Bac_export_3"/>
    <property type="match status" value="1"/>
</dbReference>
<dbReference type="AlphaFoldDB" id="A0A8J2ZN85"/>
<organism evidence="8 9">
    <name type="scientific">Salipiger pallidus</name>
    <dbReference type="NCBI Taxonomy" id="1775170"/>
    <lineage>
        <taxon>Bacteria</taxon>
        <taxon>Pseudomonadati</taxon>
        <taxon>Pseudomonadota</taxon>
        <taxon>Alphaproteobacteria</taxon>
        <taxon>Rhodobacterales</taxon>
        <taxon>Roseobacteraceae</taxon>
        <taxon>Salipiger</taxon>
    </lineage>
</organism>
<gene>
    <name evidence="8" type="primary">fliQ</name>
    <name evidence="8" type="ORF">GCM10011415_37710</name>
</gene>
<keyword evidence="5 7" id="KW-1133">Transmembrane helix</keyword>
<reference evidence="8" key="1">
    <citation type="journal article" date="2014" name="Int. J. Syst. Evol. Microbiol.">
        <title>Complete genome sequence of Corynebacterium casei LMG S-19264T (=DSM 44701T), isolated from a smear-ripened cheese.</title>
        <authorList>
            <consortium name="US DOE Joint Genome Institute (JGI-PGF)"/>
            <person name="Walter F."/>
            <person name="Albersmeier A."/>
            <person name="Kalinowski J."/>
            <person name="Ruckert C."/>
        </authorList>
    </citation>
    <scope>NUCLEOTIDE SEQUENCE</scope>
    <source>
        <strain evidence="8">CGMCC 1.15762</strain>
    </source>
</reference>
<keyword evidence="8" id="KW-0969">Cilium</keyword>
<keyword evidence="9" id="KW-1185">Reference proteome</keyword>
<reference evidence="8" key="2">
    <citation type="submission" date="2020-09" db="EMBL/GenBank/DDBJ databases">
        <authorList>
            <person name="Sun Q."/>
            <person name="Zhou Y."/>
        </authorList>
    </citation>
    <scope>NUCLEOTIDE SEQUENCE</scope>
    <source>
        <strain evidence="8">CGMCC 1.15762</strain>
    </source>
</reference>
<dbReference type="EMBL" id="BMJV01000009">
    <property type="protein sequence ID" value="GGG84109.1"/>
    <property type="molecule type" value="Genomic_DNA"/>
</dbReference>
<accession>A0A8J2ZN85</accession>
<evidence type="ECO:0000256" key="3">
    <source>
        <dbReference type="ARBA" id="ARBA00022475"/>
    </source>
</evidence>
<keyword evidence="3" id="KW-1003">Cell membrane</keyword>
<comment type="similarity">
    <text evidence="2">Belongs to the FliQ/MopD/SpaQ family.</text>
</comment>
<feature type="transmembrane region" description="Helical" evidence="7">
    <location>
        <begin position="6"/>
        <end position="35"/>
    </location>
</feature>
<proteinExistence type="inferred from homology"/>
<dbReference type="PANTHER" id="PTHR34040:SF7">
    <property type="entry name" value="SURFACE PRESENTATION OF ANTIGENS PROTEIN SPAQ"/>
    <property type="match status" value="1"/>
</dbReference>
<feature type="transmembrane region" description="Helical" evidence="7">
    <location>
        <begin position="55"/>
        <end position="74"/>
    </location>
</feature>
<keyword evidence="4 7" id="KW-0812">Transmembrane</keyword>
<keyword evidence="6 7" id="KW-0472">Membrane</keyword>
<dbReference type="PANTHER" id="PTHR34040">
    <property type="entry name" value="FLAGELLAR BIOSYNTHETIC PROTEIN FLIQ"/>
    <property type="match status" value="1"/>
</dbReference>